<proteinExistence type="predicted"/>
<keyword evidence="2" id="KW-0472">Membrane</keyword>
<protein>
    <recommendedName>
        <fullName evidence="5">Integral membrane protein</fullName>
    </recommendedName>
</protein>
<organism evidence="3 4">
    <name type="scientific">Nesterenkonia halobia</name>
    <dbReference type="NCBI Taxonomy" id="37922"/>
    <lineage>
        <taxon>Bacteria</taxon>
        <taxon>Bacillati</taxon>
        <taxon>Actinomycetota</taxon>
        <taxon>Actinomycetes</taxon>
        <taxon>Micrococcales</taxon>
        <taxon>Micrococcaceae</taxon>
        <taxon>Nesterenkonia</taxon>
    </lineage>
</organism>
<keyword evidence="2" id="KW-0812">Transmembrane</keyword>
<evidence type="ECO:0000313" key="4">
    <source>
        <dbReference type="Proteomes" id="UP001501736"/>
    </source>
</evidence>
<dbReference type="EMBL" id="BAAAYG010000009">
    <property type="protein sequence ID" value="GAA3286446.1"/>
    <property type="molecule type" value="Genomic_DNA"/>
</dbReference>
<sequence length="222" mass="22609">MLRSPRSAADAAASPGGHVAARSGGRARAGRGALAASIAVTTATVAHTAAHQAPSATTVLLALLISLPICIGLAGMRLSRTRLALSVGASQALLHGMFVPPAPPPAMRGEADVEHAAHASEAAHAAHAAEAAQHASGHMLPAHVLAALGTYLLLHRGEVLLVALVDLLTLRPARILMRAAGGLQTAARRVPIPRTARRPMLLRVDVEPGTVRGPPSHPSLPT</sequence>
<comment type="caution">
    <text evidence="3">The sequence shown here is derived from an EMBL/GenBank/DDBJ whole genome shotgun (WGS) entry which is preliminary data.</text>
</comment>
<dbReference type="Proteomes" id="UP001501736">
    <property type="component" value="Unassembled WGS sequence"/>
</dbReference>
<evidence type="ECO:0008006" key="5">
    <source>
        <dbReference type="Google" id="ProtNLM"/>
    </source>
</evidence>
<feature type="transmembrane region" description="Helical" evidence="2">
    <location>
        <begin position="32"/>
        <end position="50"/>
    </location>
</feature>
<keyword evidence="4" id="KW-1185">Reference proteome</keyword>
<name>A0ABP6REM3_9MICC</name>
<evidence type="ECO:0000313" key="3">
    <source>
        <dbReference type="EMBL" id="GAA3286446.1"/>
    </source>
</evidence>
<keyword evidence="2" id="KW-1133">Transmembrane helix</keyword>
<accession>A0ABP6REM3</accession>
<evidence type="ECO:0000256" key="2">
    <source>
        <dbReference type="SAM" id="Phobius"/>
    </source>
</evidence>
<dbReference type="RefSeq" id="WP_344721136.1">
    <property type="nucleotide sequence ID" value="NZ_BAAAYG010000009.1"/>
</dbReference>
<feature type="region of interest" description="Disordered" evidence="1">
    <location>
        <begin position="1"/>
        <end position="25"/>
    </location>
</feature>
<evidence type="ECO:0000256" key="1">
    <source>
        <dbReference type="SAM" id="MobiDB-lite"/>
    </source>
</evidence>
<feature type="transmembrane region" description="Helical" evidence="2">
    <location>
        <begin position="56"/>
        <end position="76"/>
    </location>
</feature>
<reference evidence="4" key="1">
    <citation type="journal article" date="2019" name="Int. J. Syst. Evol. Microbiol.">
        <title>The Global Catalogue of Microorganisms (GCM) 10K type strain sequencing project: providing services to taxonomists for standard genome sequencing and annotation.</title>
        <authorList>
            <consortium name="The Broad Institute Genomics Platform"/>
            <consortium name="The Broad Institute Genome Sequencing Center for Infectious Disease"/>
            <person name="Wu L."/>
            <person name="Ma J."/>
        </authorList>
    </citation>
    <scope>NUCLEOTIDE SEQUENCE [LARGE SCALE GENOMIC DNA]</scope>
    <source>
        <strain evidence="4">JCM 11483</strain>
    </source>
</reference>
<gene>
    <name evidence="3" type="ORF">GCM10020260_21210</name>
</gene>